<protein>
    <submittedName>
        <fullName evidence="1">Uncharacterized protein</fullName>
    </submittedName>
</protein>
<sequence length="92" mass="10072">MNSNVSPAEAAEASRFRSERVSIAINMISISNINMSIHVNVDADSDRYDHRQGPHSGLFYRIRNSGSSTGNSRLDKGVIELCSASVEMTVDQ</sequence>
<reference evidence="1 2" key="1">
    <citation type="journal article" date="2013" name="PLoS ONE">
        <title>Assembly-driven community genomics of a hypersaline microbial ecosystem.</title>
        <authorList>
            <person name="Podell S."/>
            <person name="Ugalde J.A."/>
            <person name="Narasingarao P."/>
            <person name="Banfield J.F."/>
            <person name="Heidelberg K.B."/>
            <person name="Allen E.E."/>
        </authorList>
    </citation>
    <scope>NUCLEOTIDE SEQUENCE [LARGE SCALE GENOMIC DNA]</scope>
    <source>
        <strain evidence="2">J07HQW1</strain>
    </source>
</reference>
<evidence type="ECO:0000313" key="2">
    <source>
        <dbReference type="Proteomes" id="UP000030649"/>
    </source>
</evidence>
<evidence type="ECO:0000313" key="1">
    <source>
        <dbReference type="EMBL" id="ERG92655.1"/>
    </source>
</evidence>
<accession>U1N7H7</accession>
<organism evidence="1 2">
    <name type="scientific">Haloquadratum walsbyi J07HQW1</name>
    <dbReference type="NCBI Taxonomy" id="1238424"/>
    <lineage>
        <taxon>Archaea</taxon>
        <taxon>Methanobacteriati</taxon>
        <taxon>Methanobacteriota</taxon>
        <taxon>Stenosarchaea group</taxon>
        <taxon>Halobacteria</taxon>
        <taxon>Halobacteriales</taxon>
        <taxon>Haloferacaceae</taxon>
        <taxon>Haloquadratum</taxon>
    </lineage>
</organism>
<proteinExistence type="predicted"/>
<name>U1N7H7_9EURY</name>
<dbReference type="HOGENOM" id="CLU_2406307_0_0_2"/>
<dbReference type="EMBL" id="KE356560">
    <property type="protein sequence ID" value="ERG92655.1"/>
    <property type="molecule type" value="Genomic_DNA"/>
</dbReference>
<dbReference type="AlphaFoldDB" id="U1N7H7"/>
<dbReference type="Proteomes" id="UP000030649">
    <property type="component" value="Unassembled WGS sequence"/>
</dbReference>
<gene>
    <name evidence="1" type="ORF">J07HQW1_02700</name>
</gene>